<keyword evidence="5" id="KW-1185">Reference proteome</keyword>
<name>A0ABD3AD79_9GENT</name>
<dbReference type="AlphaFoldDB" id="A0ABD3AD79"/>
<reference evidence="4 5" key="1">
    <citation type="submission" date="2024-11" db="EMBL/GenBank/DDBJ databases">
        <title>A near-complete genome assembly of Cinchona calisaya.</title>
        <authorList>
            <person name="Lian D.C."/>
            <person name="Zhao X.W."/>
            <person name="Wei L."/>
        </authorList>
    </citation>
    <scope>NUCLEOTIDE SEQUENCE [LARGE SCALE GENOMIC DNA]</scope>
    <source>
        <tissue evidence="4">Nenye</tissue>
    </source>
</reference>
<proteinExistence type="predicted"/>
<comment type="caution">
    <text evidence="4">The sequence shown here is derived from an EMBL/GenBank/DDBJ whole genome shotgun (WGS) entry which is preliminary data.</text>
</comment>
<dbReference type="InterPro" id="IPR050346">
    <property type="entry name" value="FMO-like"/>
</dbReference>
<dbReference type="Gene3D" id="3.50.50.60">
    <property type="entry name" value="FAD/NAD(P)-binding domain"/>
    <property type="match status" value="1"/>
</dbReference>
<keyword evidence="3" id="KW-0560">Oxidoreductase</keyword>
<evidence type="ECO:0000256" key="1">
    <source>
        <dbReference type="ARBA" id="ARBA00022630"/>
    </source>
</evidence>
<dbReference type="InterPro" id="IPR036188">
    <property type="entry name" value="FAD/NAD-bd_sf"/>
</dbReference>
<accession>A0ABD3AD79</accession>
<feature type="non-terminal residue" evidence="4">
    <location>
        <position position="1"/>
    </location>
</feature>
<dbReference type="EMBL" id="JBJUIK010000004">
    <property type="protein sequence ID" value="KAL3528437.1"/>
    <property type="molecule type" value="Genomic_DNA"/>
</dbReference>
<keyword evidence="2" id="KW-0274">FAD</keyword>
<keyword evidence="1" id="KW-0285">Flavoprotein</keyword>
<dbReference type="PANTHER" id="PTHR23023">
    <property type="entry name" value="DIMETHYLANILINE MONOOXYGENASE"/>
    <property type="match status" value="1"/>
</dbReference>
<evidence type="ECO:0000256" key="3">
    <source>
        <dbReference type="ARBA" id="ARBA00023002"/>
    </source>
</evidence>
<dbReference type="GO" id="GO:0016491">
    <property type="term" value="F:oxidoreductase activity"/>
    <property type="evidence" value="ECO:0007669"/>
    <property type="project" value="UniProtKB-KW"/>
</dbReference>
<dbReference type="Proteomes" id="UP001630127">
    <property type="component" value="Unassembled WGS sequence"/>
</dbReference>
<sequence>VIGFPCLESQATWVAQLLSGKRKLPSQDEMMESIKDFYISRDAAGIPKRHTHEISDFEYCDRYADYTEFPHLEEWRKKLTLSARINSFANLETFRDSCDDDYEMLQVAYQSPHFTQIGS</sequence>
<gene>
    <name evidence="4" type="ORF">ACH5RR_007759</name>
</gene>
<evidence type="ECO:0000256" key="2">
    <source>
        <dbReference type="ARBA" id="ARBA00022827"/>
    </source>
</evidence>
<evidence type="ECO:0000313" key="4">
    <source>
        <dbReference type="EMBL" id="KAL3528437.1"/>
    </source>
</evidence>
<evidence type="ECO:0008006" key="6">
    <source>
        <dbReference type="Google" id="ProtNLM"/>
    </source>
</evidence>
<evidence type="ECO:0000313" key="5">
    <source>
        <dbReference type="Proteomes" id="UP001630127"/>
    </source>
</evidence>
<protein>
    <recommendedName>
        <fullName evidence="6">Flavin-containing monooxygenase</fullName>
    </recommendedName>
</protein>
<organism evidence="4 5">
    <name type="scientific">Cinchona calisaya</name>
    <dbReference type="NCBI Taxonomy" id="153742"/>
    <lineage>
        <taxon>Eukaryota</taxon>
        <taxon>Viridiplantae</taxon>
        <taxon>Streptophyta</taxon>
        <taxon>Embryophyta</taxon>
        <taxon>Tracheophyta</taxon>
        <taxon>Spermatophyta</taxon>
        <taxon>Magnoliopsida</taxon>
        <taxon>eudicotyledons</taxon>
        <taxon>Gunneridae</taxon>
        <taxon>Pentapetalae</taxon>
        <taxon>asterids</taxon>
        <taxon>lamiids</taxon>
        <taxon>Gentianales</taxon>
        <taxon>Rubiaceae</taxon>
        <taxon>Cinchonoideae</taxon>
        <taxon>Cinchoneae</taxon>
        <taxon>Cinchona</taxon>
    </lineage>
</organism>